<keyword evidence="2" id="KW-0560">Oxidoreductase</keyword>
<comment type="caution">
    <text evidence="2">The sequence shown here is derived from an EMBL/GenBank/DDBJ whole genome shotgun (WGS) entry which is preliminary data.</text>
</comment>
<accession>A0ABV8UKU9</accession>
<evidence type="ECO:0000313" key="2">
    <source>
        <dbReference type="EMBL" id="MFC4351845.1"/>
    </source>
</evidence>
<dbReference type="InterPro" id="IPR036291">
    <property type="entry name" value="NAD(P)-bd_dom_sf"/>
</dbReference>
<dbReference type="Gene3D" id="3.40.50.720">
    <property type="entry name" value="NAD(P)-binding Rossmann-like Domain"/>
    <property type="match status" value="1"/>
</dbReference>
<evidence type="ECO:0000256" key="1">
    <source>
        <dbReference type="ARBA" id="ARBA00023027"/>
    </source>
</evidence>
<protein>
    <submittedName>
        <fullName evidence="2">SDR family oxidoreductase</fullName>
        <ecNumber evidence="2">1.1.1.290</ecNumber>
    </submittedName>
</protein>
<gene>
    <name evidence="2" type="ORF">ACFOW6_09860</name>
</gene>
<sequence length="304" mass="33073">MNDEQKHETATGQPKLFCFGLGFSALTLGQRLLGKGWRVAGTTRSQDKAEHLRAQGFETWLFDPERPLADAETALAGTQYLLSSVPPLPVGDPVLAAHGEAIARLPETSWIGYLSTTGVYGNADGGWVDEDSPIQPSGERGRRRADAEAAWLELGQRSGRPVHLFRLAGIYGPGRNQLESLKRGKARRIHKPGQVFSRIHVEDIAAVLEASMARPAGGRAYNVCDDEPSDPAEVVSYAADLLGVEPPPLVPFEEADLSPMARSFYDDSKRVANRRIKEELGVRLAYPDYRSGLSALLNDVEAAS</sequence>
<evidence type="ECO:0000313" key="3">
    <source>
        <dbReference type="Proteomes" id="UP001595799"/>
    </source>
</evidence>
<organism evidence="2 3">
    <name type="scientific">Fodinicurvata halophila</name>
    <dbReference type="NCBI Taxonomy" id="1419723"/>
    <lineage>
        <taxon>Bacteria</taxon>
        <taxon>Pseudomonadati</taxon>
        <taxon>Pseudomonadota</taxon>
        <taxon>Alphaproteobacteria</taxon>
        <taxon>Rhodospirillales</taxon>
        <taxon>Rhodovibrionaceae</taxon>
        <taxon>Fodinicurvata</taxon>
    </lineage>
</organism>
<dbReference type="PANTHER" id="PTHR43574">
    <property type="entry name" value="EPIMERASE-RELATED"/>
    <property type="match status" value="1"/>
</dbReference>
<dbReference type="Proteomes" id="UP001595799">
    <property type="component" value="Unassembled WGS sequence"/>
</dbReference>
<reference evidence="3" key="1">
    <citation type="journal article" date="2019" name="Int. J. Syst. Evol. Microbiol.">
        <title>The Global Catalogue of Microorganisms (GCM) 10K type strain sequencing project: providing services to taxonomists for standard genome sequencing and annotation.</title>
        <authorList>
            <consortium name="The Broad Institute Genomics Platform"/>
            <consortium name="The Broad Institute Genome Sequencing Center for Infectious Disease"/>
            <person name="Wu L."/>
            <person name="Ma J."/>
        </authorList>
    </citation>
    <scope>NUCLEOTIDE SEQUENCE [LARGE SCALE GENOMIC DNA]</scope>
    <source>
        <strain evidence="3">CECT 8472</strain>
    </source>
</reference>
<dbReference type="SUPFAM" id="SSF51735">
    <property type="entry name" value="NAD(P)-binding Rossmann-fold domains"/>
    <property type="match status" value="1"/>
</dbReference>
<name>A0ABV8UKU9_9PROT</name>
<dbReference type="CDD" id="cd05266">
    <property type="entry name" value="SDR_a4"/>
    <property type="match status" value="1"/>
</dbReference>
<dbReference type="EC" id="1.1.1.290" evidence="2"/>
<dbReference type="GO" id="GO:0033711">
    <property type="term" value="F:4-phosphoerythronate dehydrogenase activity"/>
    <property type="evidence" value="ECO:0007669"/>
    <property type="project" value="UniProtKB-EC"/>
</dbReference>
<dbReference type="EMBL" id="JBHSCW010000004">
    <property type="protein sequence ID" value="MFC4351845.1"/>
    <property type="molecule type" value="Genomic_DNA"/>
</dbReference>
<keyword evidence="1" id="KW-0520">NAD</keyword>
<dbReference type="RefSeq" id="WP_382422190.1">
    <property type="nucleotide sequence ID" value="NZ_JBHSCW010000004.1"/>
</dbReference>
<keyword evidence="3" id="KW-1185">Reference proteome</keyword>
<proteinExistence type="predicted"/>